<comment type="caution">
    <text evidence="1">The sequence shown here is derived from an EMBL/GenBank/DDBJ whole genome shotgun (WGS) entry which is preliminary data.</text>
</comment>
<protein>
    <submittedName>
        <fullName evidence="1">Uncharacterized protein</fullName>
    </submittedName>
</protein>
<evidence type="ECO:0000313" key="2">
    <source>
        <dbReference type="Proteomes" id="UP000288623"/>
    </source>
</evidence>
<dbReference type="EMBL" id="JTFC01000083">
    <property type="protein sequence ID" value="RUS51455.1"/>
    <property type="molecule type" value="Genomic_DNA"/>
</dbReference>
<organism evidence="1 2">
    <name type="scientific">Candidatus Kurthia intestinigallinarum</name>
    <dbReference type="NCBI Taxonomy" id="1562256"/>
    <lineage>
        <taxon>Bacteria</taxon>
        <taxon>Bacillati</taxon>
        <taxon>Bacillota</taxon>
        <taxon>Bacilli</taxon>
        <taxon>Bacillales</taxon>
        <taxon>Caryophanaceae</taxon>
        <taxon>Kurthia</taxon>
    </lineage>
</organism>
<accession>A0A433RP41</accession>
<sequence length="74" mass="8777">MMNLSYAPHKHQENLISEWQDCYITAEKNVGMIATLDLSRIAYNEPKQFFWTYESLGKLLSLTEREKPYTNVYL</sequence>
<feature type="non-terminal residue" evidence="1">
    <location>
        <position position="74"/>
    </location>
</feature>
<dbReference type="AlphaFoldDB" id="A0A433RP41"/>
<name>A0A433RP41_9BACL</name>
<keyword evidence="2" id="KW-1185">Reference proteome</keyword>
<evidence type="ECO:0000313" key="1">
    <source>
        <dbReference type="EMBL" id="RUS51455.1"/>
    </source>
</evidence>
<dbReference type="Proteomes" id="UP000288623">
    <property type="component" value="Unassembled WGS sequence"/>
</dbReference>
<proteinExistence type="predicted"/>
<gene>
    <name evidence="1" type="ORF">QI30_18695</name>
</gene>
<reference evidence="1 2" key="1">
    <citation type="submission" date="2014-11" db="EMBL/GenBank/DDBJ databases">
        <title>Genome sequence and analysis of novel Kurthia sp.</title>
        <authorList>
            <person name="Lawson J.N."/>
            <person name="Gonzalez J.E."/>
            <person name="Rinauldi L."/>
            <person name="Xuan Z."/>
            <person name="Firman A."/>
            <person name="Shaddox L."/>
            <person name="Trudeau A."/>
            <person name="Shah S."/>
            <person name="Reiman D."/>
        </authorList>
    </citation>
    <scope>NUCLEOTIDE SEQUENCE [LARGE SCALE GENOMIC DNA]</scope>
    <source>
        <strain evidence="1 2">3B1D</strain>
    </source>
</reference>